<comment type="function">
    <text evidence="4">Catalyzes the interconversion of L-alanine and D-alanine. May also act on other amino acids.</text>
</comment>
<dbReference type="Gene3D" id="3.40.1190.10">
    <property type="entry name" value="Mur-like, catalytic domain"/>
    <property type="match status" value="1"/>
</dbReference>
<dbReference type="InterPro" id="IPR001608">
    <property type="entry name" value="Ala_racemase_N"/>
</dbReference>
<dbReference type="PANTHER" id="PTHR30511:SF0">
    <property type="entry name" value="ALANINE RACEMASE, CATABOLIC-RELATED"/>
    <property type="match status" value="1"/>
</dbReference>
<dbReference type="InterPro" id="IPR011079">
    <property type="entry name" value="Ala_racemase_C"/>
</dbReference>
<dbReference type="InterPro" id="IPR035911">
    <property type="entry name" value="MurE/MurF_N"/>
</dbReference>
<dbReference type="EMBL" id="JBHUHZ010000002">
    <property type="protein sequence ID" value="MFD2163746.1"/>
    <property type="molecule type" value="Genomic_DNA"/>
</dbReference>
<comment type="catalytic activity">
    <reaction evidence="4">
        <text>L-alanine = D-alanine</text>
        <dbReference type="Rhea" id="RHEA:20249"/>
        <dbReference type="ChEBI" id="CHEBI:57416"/>
        <dbReference type="ChEBI" id="CHEBI:57972"/>
        <dbReference type="EC" id="5.1.1.1"/>
    </reaction>
</comment>
<dbReference type="InterPro" id="IPR029066">
    <property type="entry name" value="PLP-binding_barrel"/>
</dbReference>
<dbReference type="HAMAP" id="MF_01201">
    <property type="entry name" value="Ala_racemase"/>
    <property type="match status" value="1"/>
</dbReference>
<dbReference type="NCBIfam" id="TIGR00492">
    <property type="entry name" value="alr"/>
    <property type="match status" value="1"/>
</dbReference>
<feature type="active site" description="Proton acceptor; specific for L-alanine" evidence="4">
    <location>
        <position position="717"/>
    </location>
</feature>
<gene>
    <name evidence="6" type="ORF">ACFSJU_15155</name>
</gene>
<keyword evidence="7" id="KW-1185">Reference proteome</keyword>
<evidence type="ECO:0000313" key="7">
    <source>
        <dbReference type="Proteomes" id="UP001597387"/>
    </source>
</evidence>
<dbReference type="Pfam" id="PF08245">
    <property type="entry name" value="Mur_ligase_M"/>
    <property type="match status" value="1"/>
</dbReference>
<comment type="similarity">
    <text evidence="4">Belongs to the alanine racemase family.</text>
</comment>
<evidence type="ECO:0000313" key="6">
    <source>
        <dbReference type="EMBL" id="MFD2163746.1"/>
    </source>
</evidence>
<keyword evidence="2 4" id="KW-0663">Pyridoxal phosphate</keyword>
<dbReference type="NCBIfam" id="NF008897">
    <property type="entry name" value="PRK11930.1"/>
    <property type="match status" value="1"/>
</dbReference>
<sequence>MSHKLYPVTEIKEVIKAEAVLHNPDALIRTIAYDSRKLADTDHALFFAIRGRRDGHNYIQDVYKQGVRNFVISENSNFLGRQTDVNIFQVSDTLQALHWLASYHRQQFDYPVIAITGSNGKTIVKEWLYQLLAPEKNIVRSPKSFNSQIGVPLSVWEMRDDHTMAIFEAGVSKTGEMINHARVIQPTIGILTTIGEAHNEGFADKEEKIREKLLLFENTDLFIYSPQYLKGYPGEIPGKETFTWAWNEEADLMLIDDEVLEDKYLFIRGKYQDRDVQCAVPFTDAASVENAICCWATVLALGYLPQDADIRLEKLHPIKMRLELKDGINNCSIIDDSYSSDISSLAIALDFLKQQNQHIRRSLILSDIPEAGIDSDTLYTQVAKLLESKEVDRFIGVGTEISKHQDKFSIETAFFQSTEELVANIPTLKLLNETILIKGARAFGFEKVSNVLTKKVHETMLEINLNALEHNLNYYKSQLKKDVKLMVMVKAFSYGSGSFEIANLLQYNKVDWLAVAYADEGVTLRKAGITLPIMVMNPDLMAFDTMVEHSLEPEIYSFRVLKDFIEALNRKNQEAYPVHVKLDTGMHRLGFLASDIEKLLKEIEDCPAIKIQSVFSHLVASEDPDSDSFTHQQIDLFTDLTRRIEQSVGYTFLRHISNTSGISRLPEAQFDMVRLGIGLYGIDSSYKNKKSPLQTVTTLKTSISQIKDLQPGDTVGYNRMGVLPNGGKVATVKIGYADGYSRKLGNGVGKMLVNGVIVPTIGNICMDMCMLNLGGLSANEGDEVIVFNEVIRVEDIAKQIGTIPYEVLTGISERVKRVYFYE</sequence>
<dbReference type="SMART" id="SM01005">
    <property type="entry name" value="Ala_racemase_C"/>
    <property type="match status" value="1"/>
</dbReference>
<proteinExistence type="inferred from homology"/>
<dbReference type="Proteomes" id="UP001597387">
    <property type="component" value="Unassembled WGS sequence"/>
</dbReference>
<feature type="domain" description="Alanine racemase C-terminal" evidence="5">
    <location>
        <begin position="696"/>
        <end position="820"/>
    </location>
</feature>
<feature type="active site" description="Proton acceptor; specific for D-alanine" evidence="4">
    <location>
        <position position="490"/>
    </location>
</feature>
<dbReference type="GO" id="GO:0016874">
    <property type="term" value="F:ligase activity"/>
    <property type="evidence" value="ECO:0007669"/>
    <property type="project" value="UniProtKB-KW"/>
</dbReference>
<evidence type="ECO:0000256" key="3">
    <source>
        <dbReference type="ARBA" id="ARBA00023235"/>
    </source>
</evidence>
<dbReference type="SUPFAM" id="SSF51419">
    <property type="entry name" value="PLP-binding barrel"/>
    <property type="match status" value="1"/>
</dbReference>
<dbReference type="Pfam" id="PF00842">
    <property type="entry name" value="Ala_racemase_C"/>
    <property type="match status" value="1"/>
</dbReference>
<dbReference type="SUPFAM" id="SSF53623">
    <property type="entry name" value="MurD-like peptide ligases, catalytic domain"/>
    <property type="match status" value="1"/>
</dbReference>
<dbReference type="SUPFAM" id="SSF50621">
    <property type="entry name" value="Alanine racemase C-terminal domain-like"/>
    <property type="match status" value="1"/>
</dbReference>
<evidence type="ECO:0000256" key="2">
    <source>
        <dbReference type="ARBA" id="ARBA00022898"/>
    </source>
</evidence>
<dbReference type="InterPro" id="IPR009006">
    <property type="entry name" value="Ala_racemase/Decarboxylase_C"/>
</dbReference>
<evidence type="ECO:0000259" key="5">
    <source>
        <dbReference type="SMART" id="SM01005"/>
    </source>
</evidence>
<dbReference type="SUPFAM" id="SSF53244">
    <property type="entry name" value="MurD-like peptide ligases, peptide-binding domain"/>
    <property type="match status" value="1"/>
</dbReference>
<dbReference type="InterPro" id="IPR036615">
    <property type="entry name" value="Mur_ligase_C_dom_sf"/>
</dbReference>
<keyword evidence="3 4" id="KW-0413">Isomerase</keyword>
<dbReference type="InterPro" id="IPR013221">
    <property type="entry name" value="Mur_ligase_cen"/>
</dbReference>
<comment type="cofactor">
    <cofactor evidence="1 4">
        <name>pyridoxal 5'-phosphate</name>
        <dbReference type="ChEBI" id="CHEBI:597326"/>
    </cofactor>
</comment>
<dbReference type="InterPro" id="IPR000821">
    <property type="entry name" value="Ala_racemase"/>
</dbReference>
<accession>A0ABW4ZPN0</accession>
<dbReference type="EC" id="5.1.1.1" evidence="4"/>
<organism evidence="6 7">
    <name type="scientific">Paradesertivirga mongoliensis</name>
    <dbReference type="NCBI Taxonomy" id="2100740"/>
    <lineage>
        <taxon>Bacteria</taxon>
        <taxon>Pseudomonadati</taxon>
        <taxon>Bacteroidota</taxon>
        <taxon>Sphingobacteriia</taxon>
        <taxon>Sphingobacteriales</taxon>
        <taxon>Sphingobacteriaceae</taxon>
        <taxon>Paradesertivirga</taxon>
    </lineage>
</organism>
<dbReference type="CDD" id="cd00430">
    <property type="entry name" value="PLPDE_III_AR"/>
    <property type="match status" value="1"/>
</dbReference>
<keyword evidence="6" id="KW-0436">Ligase</keyword>
<feature type="binding site" evidence="4">
    <location>
        <position position="766"/>
    </location>
    <ligand>
        <name>substrate</name>
    </ligand>
</feature>
<reference evidence="7" key="1">
    <citation type="journal article" date="2019" name="Int. J. Syst. Evol. Microbiol.">
        <title>The Global Catalogue of Microorganisms (GCM) 10K type strain sequencing project: providing services to taxonomists for standard genome sequencing and annotation.</title>
        <authorList>
            <consortium name="The Broad Institute Genomics Platform"/>
            <consortium name="The Broad Institute Genome Sequencing Center for Infectious Disease"/>
            <person name="Wu L."/>
            <person name="Ma J."/>
        </authorList>
    </citation>
    <scope>NUCLEOTIDE SEQUENCE [LARGE SCALE GENOMIC DNA]</scope>
    <source>
        <strain evidence="7">KCTC 42217</strain>
    </source>
</reference>
<protein>
    <recommendedName>
        <fullName evidence="4">Alanine racemase</fullName>
        <ecNumber evidence="4">5.1.1.1</ecNumber>
    </recommendedName>
</protein>
<feature type="modified residue" description="N6-(pyridoxal phosphate)lysine" evidence="4">
    <location>
        <position position="490"/>
    </location>
</feature>
<dbReference type="InterPro" id="IPR036565">
    <property type="entry name" value="Mur-like_cat_sf"/>
</dbReference>
<dbReference type="Gene3D" id="3.90.190.20">
    <property type="entry name" value="Mur ligase, C-terminal domain"/>
    <property type="match status" value="1"/>
</dbReference>
<dbReference type="Gene3D" id="3.40.1390.10">
    <property type="entry name" value="MurE/MurF, N-terminal domain"/>
    <property type="match status" value="1"/>
</dbReference>
<dbReference type="Gene3D" id="2.40.37.10">
    <property type="entry name" value="Lyase, Ornithine Decarboxylase, Chain A, domain 1"/>
    <property type="match status" value="1"/>
</dbReference>
<evidence type="ECO:0000256" key="1">
    <source>
        <dbReference type="ARBA" id="ARBA00001933"/>
    </source>
</evidence>
<name>A0ABW4ZPN0_9SPHI</name>
<comment type="caution">
    <text evidence="6">The sequence shown here is derived from an EMBL/GenBank/DDBJ whole genome shotgun (WGS) entry which is preliminary data.</text>
</comment>
<dbReference type="PRINTS" id="PR00992">
    <property type="entry name" value="ALARACEMASE"/>
</dbReference>
<dbReference type="Gene3D" id="3.20.20.10">
    <property type="entry name" value="Alanine racemase"/>
    <property type="match status" value="1"/>
</dbReference>
<feature type="binding site" evidence="4">
    <location>
        <position position="588"/>
    </location>
    <ligand>
        <name>substrate</name>
    </ligand>
</feature>
<dbReference type="PANTHER" id="PTHR30511">
    <property type="entry name" value="ALANINE RACEMASE"/>
    <property type="match status" value="1"/>
</dbReference>
<evidence type="ECO:0000256" key="4">
    <source>
        <dbReference type="HAMAP-Rule" id="MF_01201"/>
    </source>
</evidence>
<dbReference type="RefSeq" id="WP_255900307.1">
    <property type="nucleotide sequence ID" value="NZ_JAFMZO010000002.1"/>
</dbReference>
<dbReference type="Pfam" id="PF01168">
    <property type="entry name" value="Ala_racemase_N"/>
    <property type="match status" value="1"/>
</dbReference>
<comment type="pathway">
    <text evidence="4">Amino-acid biosynthesis; D-alanine biosynthesis; D-alanine from L-alanine: step 1/1.</text>
</comment>
<dbReference type="SUPFAM" id="SSF63418">
    <property type="entry name" value="MurE/MurF N-terminal domain"/>
    <property type="match status" value="1"/>
</dbReference>